<dbReference type="EMBL" id="CP048104">
    <property type="protein sequence ID" value="QKG84064.1"/>
    <property type="molecule type" value="Genomic_DNA"/>
</dbReference>
<accession>A0A7D3XHZ0</accession>
<dbReference type="InterPro" id="IPR001608">
    <property type="entry name" value="Ala_racemase_N"/>
</dbReference>
<dbReference type="GO" id="GO:0009252">
    <property type="term" value="P:peptidoglycan biosynthetic process"/>
    <property type="evidence" value="ECO:0007669"/>
    <property type="project" value="TreeGrafter"/>
</dbReference>
<keyword evidence="2" id="KW-0663">Pyridoxal phosphate</keyword>
<dbReference type="Gene3D" id="2.40.37.10">
    <property type="entry name" value="Lyase, Ornithine Decarboxylase, Chain A, domain 1"/>
    <property type="match status" value="1"/>
</dbReference>
<dbReference type="SUPFAM" id="SSF51419">
    <property type="entry name" value="PLP-binding barrel"/>
    <property type="match status" value="1"/>
</dbReference>
<dbReference type="InterPro" id="IPR000821">
    <property type="entry name" value="Ala_racemase"/>
</dbReference>
<dbReference type="PANTHER" id="PTHR30511:SF0">
    <property type="entry name" value="ALANINE RACEMASE, CATABOLIC-RELATED"/>
    <property type="match status" value="1"/>
</dbReference>
<dbReference type="GO" id="GO:0030170">
    <property type="term" value="F:pyridoxal phosphate binding"/>
    <property type="evidence" value="ECO:0007669"/>
    <property type="project" value="TreeGrafter"/>
</dbReference>
<evidence type="ECO:0000313" key="6">
    <source>
        <dbReference type="EMBL" id="QKG84064.1"/>
    </source>
</evidence>
<dbReference type="PANTHER" id="PTHR30511">
    <property type="entry name" value="ALANINE RACEMASE"/>
    <property type="match status" value="1"/>
</dbReference>
<dbReference type="Gene3D" id="3.20.20.10">
    <property type="entry name" value="Alanine racemase"/>
    <property type="match status" value="1"/>
</dbReference>
<dbReference type="GO" id="GO:0030632">
    <property type="term" value="P:D-alanine biosynthetic process"/>
    <property type="evidence" value="ECO:0007669"/>
    <property type="project" value="TreeGrafter"/>
</dbReference>
<feature type="region of interest" description="Disordered" evidence="4">
    <location>
        <begin position="375"/>
        <end position="403"/>
    </location>
</feature>
<sequence length="403" mass="45948">MSLTLYLNRHDWFQHMKDVEEQFPDYIPVIKGNGYGFGNEFLADAAVRSGKKSIAVGTLAEARALDETHTFDEMLILTPVLKNPGFNDMGKNRVYTVGSVSQLKHLIDTFSQLIDQQQSIWSGGEAFQLQILIKCQSSMKRYGFSSEEWTKVQSLIKEHSEGERLQLVVKGYSIHFPREGMTASQKETQIRNWIQLVNSQGLPCEQMYVSHLSSEQYRILRGEFPKTRFRIRLGTDLWLHDKSFFQTRTTVLDVKKIQKGERFGYKQSRAKKSGHLVFVAGGTANGVGLEAPAMVGSMRDRVKLTAFWFLHFTNRLLSPFTYQGKRIWFAEPPHMQTSVLYFPEGSKVPQLGEELEVQLRMTTATFDQCVEIGKAEEAETEIQPDEKAQSKQEEKGKALNALS</sequence>
<evidence type="ECO:0000313" key="7">
    <source>
        <dbReference type="Proteomes" id="UP000503088"/>
    </source>
</evidence>
<comment type="cofactor">
    <cofactor evidence="1">
        <name>pyridoxal 5'-phosphate</name>
        <dbReference type="ChEBI" id="CHEBI:597326"/>
    </cofactor>
</comment>
<protein>
    <submittedName>
        <fullName evidence="6">Alanine racemase</fullName>
    </submittedName>
</protein>
<gene>
    <name evidence="6" type="ORF">GXN76_05975</name>
</gene>
<evidence type="ECO:0000256" key="3">
    <source>
        <dbReference type="ARBA" id="ARBA00023235"/>
    </source>
</evidence>
<keyword evidence="7" id="KW-1185">Reference proteome</keyword>
<evidence type="ECO:0000256" key="4">
    <source>
        <dbReference type="SAM" id="MobiDB-lite"/>
    </source>
</evidence>
<dbReference type="RefSeq" id="WP_173221394.1">
    <property type="nucleotide sequence ID" value="NZ_CP048104.1"/>
</dbReference>
<evidence type="ECO:0000256" key="1">
    <source>
        <dbReference type="ARBA" id="ARBA00001933"/>
    </source>
</evidence>
<dbReference type="Proteomes" id="UP000503088">
    <property type="component" value="Chromosome"/>
</dbReference>
<dbReference type="Pfam" id="PF01168">
    <property type="entry name" value="Ala_racemase_N"/>
    <property type="match status" value="1"/>
</dbReference>
<name>A0A7D3XHZ0_9BACL</name>
<organism evidence="6 7">
    <name type="scientific">Kroppenstedtia pulmonis</name>
    <dbReference type="NCBI Taxonomy" id="1380685"/>
    <lineage>
        <taxon>Bacteria</taxon>
        <taxon>Bacillati</taxon>
        <taxon>Bacillota</taxon>
        <taxon>Bacilli</taxon>
        <taxon>Bacillales</taxon>
        <taxon>Thermoactinomycetaceae</taxon>
        <taxon>Kroppenstedtia</taxon>
    </lineage>
</organism>
<dbReference type="KEGG" id="kpul:GXN76_05975"/>
<keyword evidence="3" id="KW-0413">Isomerase</keyword>
<dbReference type="GO" id="GO:0005829">
    <property type="term" value="C:cytosol"/>
    <property type="evidence" value="ECO:0007669"/>
    <property type="project" value="TreeGrafter"/>
</dbReference>
<dbReference type="InterPro" id="IPR029066">
    <property type="entry name" value="PLP-binding_barrel"/>
</dbReference>
<evidence type="ECO:0000256" key="2">
    <source>
        <dbReference type="ARBA" id="ARBA00022898"/>
    </source>
</evidence>
<dbReference type="GO" id="GO:0008784">
    <property type="term" value="F:alanine racemase activity"/>
    <property type="evidence" value="ECO:0007669"/>
    <property type="project" value="TreeGrafter"/>
</dbReference>
<evidence type="ECO:0000259" key="5">
    <source>
        <dbReference type="Pfam" id="PF01168"/>
    </source>
</evidence>
<feature type="compositionally biased region" description="Basic and acidic residues" evidence="4">
    <location>
        <begin position="384"/>
        <end position="397"/>
    </location>
</feature>
<dbReference type="AlphaFoldDB" id="A0A7D3XHZ0"/>
<proteinExistence type="predicted"/>
<dbReference type="InterPro" id="IPR009006">
    <property type="entry name" value="Ala_racemase/Decarboxylase_C"/>
</dbReference>
<reference evidence="6 7" key="1">
    <citation type="submission" date="2020-01" db="EMBL/GenBank/DDBJ databases">
        <authorList>
            <person name="Gulvik C.A."/>
            <person name="Batra D.G."/>
        </authorList>
    </citation>
    <scope>NUCLEOTIDE SEQUENCE [LARGE SCALE GENOMIC DNA]</scope>
    <source>
        <strain evidence="6 7">W9323</strain>
    </source>
</reference>
<feature type="domain" description="Alanine racemase N-terminal" evidence="5">
    <location>
        <begin position="25"/>
        <end position="214"/>
    </location>
</feature>